<protein>
    <recommendedName>
        <fullName evidence="3">EthD domain-containing protein</fullName>
    </recommendedName>
</protein>
<proteinExistence type="predicted"/>
<comment type="caution">
    <text evidence="1">The sequence shown here is derived from an EMBL/GenBank/DDBJ whole genome shotgun (WGS) entry which is preliminary data.</text>
</comment>
<keyword evidence="2" id="KW-1185">Reference proteome</keyword>
<name>A0A318RIY1_WILLI</name>
<accession>A0A318RIY1</accession>
<evidence type="ECO:0000313" key="2">
    <source>
        <dbReference type="Proteomes" id="UP000247591"/>
    </source>
</evidence>
<dbReference type="OrthoDB" id="3481501at2"/>
<dbReference type="InterPro" id="IPR011008">
    <property type="entry name" value="Dimeric_a/b-barrel"/>
</dbReference>
<dbReference type="EMBL" id="QJSP01000008">
    <property type="protein sequence ID" value="PYE16306.1"/>
    <property type="molecule type" value="Genomic_DNA"/>
</dbReference>
<reference evidence="1 2" key="1">
    <citation type="submission" date="2018-06" db="EMBL/GenBank/DDBJ databases">
        <title>Genomic Encyclopedia of Type Strains, Phase IV (KMG-IV): sequencing the most valuable type-strain genomes for metagenomic binning, comparative biology and taxonomic classification.</title>
        <authorList>
            <person name="Goeker M."/>
        </authorList>
    </citation>
    <scope>NUCLEOTIDE SEQUENCE [LARGE SCALE GENOMIC DNA]</scope>
    <source>
        <strain evidence="1 2">DSM 45521</strain>
    </source>
</reference>
<dbReference type="AlphaFoldDB" id="A0A318RIY1"/>
<dbReference type="SUPFAM" id="SSF54909">
    <property type="entry name" value="Dimeric alpha+beta barrel"/>
    <property type="match status" value="1"/>
</dbReference>
<dbReference type="RefSeq" id="WP_110470190.1">
    <property type="nucleotide sequence ID" value="NZ_QJSP01000008.1"/>
</dbReference>
<evidence type="ECO:0000313" key="1">
    <source>
        <dbReference type="EMBL" id="PYE16306.1"/>
    </source>
</evidence>
<sequence>MSAAVLFAWSSPTSQETDAEFNQWYDTVHAPQVKEAIGTEVRLNRYLLSEPNADNAATVPRYLAVYEFSDTDVATAHAALMGAFKGRKFDMSPTIDSKAGSMQWYTPVQ</sequence>
<evidence type="ECO:0008006" key="3">
    <source>
        <dbReference type="Google" id="ProtNLM"/>
    </source>
</evidence>
<dbReference type="Proteomes" id="UP000247591">
    <property type="component" value="Unassembled WGS sequence"/>
</dbReference>
<gene>
    <name evidence="1" type="ORF">DFR67_10857</name>
</gene>
<organism evidence="1 2">
    <name type="scientific">Williamsia limnetica</name>
    <dbReference type="NCBI Taxonomy" id="882452"/>
    <lineage>
        <taxon>Bacteria</taxon>
        <taxon>Bacillati</taxon>
        <taxon>Actinomycetota</taxon>
        <taxon>Actinomycetes</taxon>
        <taxon>Mycobacteriales</taxon>
        <taxon>Nocardiaceae</taxon>
        <taxon>Williamsia</taxon>
    </lineage>
</organism>